<sequence length="130" mass="15138">MLWDPFINILENEQMIICTPHVRQNSRTKSSFEWWEGPEAHILRAELPGFDKEEVNVATDAERMTLTISGQRNKVEKEEKLENGYYFESSSNGRFVKVFTLPEDSKQGKVWFTVANGFIEITVPKRDVRV</sequence>
<evidence type="ECO:0000259" key="4">
    <source>
        <dbReference type="PROSITE" id="PS01031"/>
    </source>
</evidence>
<dbReference type="InterPro" id="IPR002068">
    <property type="entry name" value="A-crystallin/Hsp20_dom"/>
</dbReference>
<proteinExistence type="inferred from homology"/>
<dbReference type="Pfam" id="PF00011">
    <property type="entry name" value="HSP20"/>
    <property type="match status" value="1"/>
</dbReference>
<evidence type="ECO:0000256" key="2">
    <source>
        <dbReference type="PROSITE-ProRule" id="PRU00285"/>
    </source>
</evidence>
<feature type="domain" description="SHSP" evidence="4">
    <location>
        <begin position="23"/>
        <end position="130"/>
    </location>
</feature>
<keyword evidence="1 5" id="KW-0346">Stress response</keyword>
<evidence type="ECO:0000313" key="5">
    <source>
        <dbReference type="EMBL" id="GER57235.1"/>
    </source>
</evidence>
<evidence type="ECO:0000256" key="1">
    <source>
        <dbReference type="ARBA" id="ARBA00023016"/>
    </source>
</evidence>
<reference evidence="6" key="1">
    <citation type="journal article" date="2019" name="Curr. Biol.">
        <title>Genome Sequence of Striga asiatica Provides Insight into the Evolution of Plant Parasitism.</title>
        <authorList>
            <person name="Yoshida S."/>
            <person name="Kim S."/>
            <person name="Wafula E.K."/>
            <person name="Tanskanen J."/>
            <person name="Kim Y.M."/>
            <person name="Honaas L."/>
            <person name="Yang Z."/>
            <person name="Spallek T."/>
            <person name="Conn C.E."/>
            <person name="Ichihashi Y."/>
            <person name="Cheong K."/>
            <person name="Cui S."/>
            <person name="Der J.P."/>
            <person name="Gundlach H."/>
            <person name="Jiao Y."/>
            <person name="Hori C."/>
            <person name="Ishida J.K."/>
            <person name="Kasahara H."/>
            <person name="Kiba T."/>
            <person name="Kim M.S."/>
            <person name="Koo N."/>
            <person name="Laohavisit A."/>
            <person name="Lee Y.H."/>
            <person name="Lumba S."/>
            <person name="McCourt P."/>
            <person name="Mortimer J.C."/>
            <person name="Mutuku J.M."/>
            <person name="Nomura T."/>
            <person name="Sasaki-Sekimoto Y."/>
            <person name="Seto Y."/>
            <person name="Wang Y."/>
            <person name="Wakatake T."/>
            <person name="Sakakibara H."/>
            <person name="Demura T."/>
            <person name="Yamaguchi S."/>
            <person name="Yoneyama K."/>
            <person name="Manabe R.I."/>
            <person name="Nelson D.C."/>
            <person name="Schulman A.H."/>
            <person name="Timko M.P."/>
            <person name="dePamphilis C.W."/>
            <person name="Choi D."/>
            <person name="Shirasu K."/>
        </authorList>
    </citation>
    <scope>NUCLEOTIDE SEQUENCE [LARGE SCALE GENOMIC DNA]</scope>
    <source>
        <strain evidence="6">cv. UVA1</strain>
    </source>
</reference>
<evidence type="ECO:0000313" key="6">
    <source>
        <dbReference type="Proteomes" id="UP000325081"/>
    </source>
</evidence>
<dbReference type="InterPro" id="IPR008978">
    <property type="entry name" value="HSP20-like_chaperone"/>
</dbReference>
<name>A0A5A7RJ33_STRAF</name>
<dbReference type="EMBL" id="BKCP01013181">
    <property type="protein sequence ID" value="GER57235.1"/>
    <property type="molecule type" value="Genomic_DNA"/>
</dbReference>
<gene>
    <name evidence="5" type="ORF">STAS_35018</name>
</gene>
<dbReference type="Gene3D" id="2.60.40.790">
    <property type="match status" value="1"/>
</dbReference>
<dbReference type="SUPFAM" id="SSF49764">
    <property type="entry name" value="HSP20-like chaperones"/>
    <property type="match status" value="1"/>
</dbReference>
<evidence type="ECO:0000256" key="3">
    <source>
        <dbReference type="RuleBase" id="RU003616"/>
    </source>
</evidence>
<comment type="caution">
    <text evidence="5">The sequence shown here is derived from an EMBL/GenBank/DDBJ whole genome shotgun (WGS) entry which is preliminary data.</text>
</comment>
<dbReference type="PROSITE" id="PS01031">
    <property type="entry name" value="SHSP"/>
    <property type="match status" value="1"/>
</dbReference>
<keyword evidence="6" id="KW-1185">Reference proteome</keyword>
<dbReference type="Proteomes" id="UP000325081">
    <property type="component" value="Unassembled WGS sequence"/>
</dbReference>
<dbReference type="InterPro" id="IPR031107">
    <property type="entry name" value="Small_HSP"/>
</dbReference>
<dbReference type="OrthoDB" id="889519at2759"/>
<comment type="similarity">
    <text evidence="2 3">Belongs to the small heat shock protein (HSP20) family.</text>
</comment>
<accession>A0A5A7RJ33</accession>
<organism evidence="5 6">
    <name type="scientific">Striga asiatica</name>
    <name type="common">Asiatic witchweed</name>
    <name type="synonym">Buchnera asiatica</name>
    <dbReference type="NCBI Taxonomy" id="4170"/>
    <lineage>
        <taxon>Eukaryota</taxon>
        <taxon>Viridiplantae</taxon>
        <taxon>Streptophyta</taxon>
        <taxon>Embryophyta</taxon>
        <taxon>Tracheophyta</taxon>
        <taxon>Spermatophyta</taxon>
        <taxon>Magnoliopsida</taxon>
        <taxon>eudicotyledons</taxon>
        <taxon>Gunneridae</taxon>
        <taxon>Pentapetalae</taxon>
        <taxon>asterids</taxon>
        <taxon>lamiids</taxon>
        <taxon>Lamiales</taxon>
        <taxon>Orobanchaceae</taxon>
        <taxon>Buchnereae</taxon>
        <taxon>Striga</taxon>
    </lineage>
</organism>
<dbReference type="AlphaFoldDB" id="A0A5A7RJ33"/>
<protein>
    <submittedName>
        <fullName evidence="5">18.1 kDa class I heat shock protein</fullName>
    </submittedName>
</protein>
<dbReference type="PANTHER" id="PTHR11527">
    <property type="entry name" value="HEAT-SHOCK PROTEIN 20 FAMILY MEMBER"/>
    <property type="match status" value="1"/>
</dbReference>